<reference evidence="2 3" key="1">
    <citation type="journal article" date="2013" name="J. Microbiol. Biotechnol.">
        <title>Novosphingobium ginsenosidimutans sp. nov., with the ability to convert ginsenoside.</title>
        <authorList>
            <person name="Kim J.K."/>
            <person name="He D."/>
            <person name="Liu Q.M."/>
            <person name="Park H.Y."/>
            <person name="Jung M.S."/>
            <person name="Yoon M.H."/>
            <person name="Kim S.C."/>
            <person name="Im W.T."/>
        </authorList>
    </citation>
    <scope>NUCLEOTIDE SEQUENCE [LARGE SCALE GENOMIC DNA]</scope>
    <source>
        <strain evidence="2 3">FW-6</strain>
    </source>
</reference>
<sequence length="111" mass="11281">MMELVRIAGLPDDPLEAAAAFHVEQVAPVRAATTDLLLVFPAADHTHRGWRLAAVQMLARAKAPLRVNAVAGGSEASVAAAAEYLARAPGLTGQLISLDDAGAGAVIASSS</sequence>
<dbReference type="InterPro" id="IPR048623">
    <property type="entry name" value="SDR-like_proteobact"/>
</dbReference>
<gene>
    <name evidence="2" type="ORF">FRF71_02410</name>
</gene>
<evidence type="ECO:0000313" key="2">
    <source>
        <dbReference type="EMBL" id="QEA15080.1"/>
    </source>
</evidence>
<evidence type="ECO:0000313" key="3">
    <source>
        <dbReference type="Proteomes" id="UP000321172"/>
    </source>
</evidence>
<dbReference type="AlphaFoldDB" id="A0A5B8S0M3"/>
<proteinExistence type="predicted"/>
<feature type="domain" description="Short chain dehydrogenase-like proteobacteria" evidence="1">
    <location>
        <begin position="5"/>
        <end position="97"/>
    </location>
</feature>
<keyword evidence="3" id="KW-1185">Reference proteome</keyword>
<dbReference type="Pfam" id="PF21777">
    <property type="entry name" value="SDR-like"/>
    <property type="match status" value="1"/>
</dbReference>
<dbReference type="KEGG" id="ngf:FRF71_02410"/>
<dbReference type="EMBL" id="CP042345">
    <property type="protein sequence ID" value="QEA15080.1"/>
    <property type="molecule type" value="Genomic_DNA"/>
</dbReference>
<name>A0A5B8S0M3_9SPHN</name>
<organism evidence="2 3">
    <name type="scientific">Novosphingobium ginsenosidimutans</name>
    <dbReference type="NCBI Taxonomy" id="1176536"/>
    <lineage>
        <taxon>Bacteria</taxon>
        <taxon>Pseudomonadati</taxon>
        <taxon>Pseudomonadota</taxon>
        <taxon>Alphaproteobacteria</taxon>
        <taxon>Sphingomonadales</taxon>
        <taxon>Sphingomonadaceae</taxon>
        <taxon>Novosphingobium</taxon>
    </lineage>
</organism>
<dbReference type="Proteomes" id="UP000321172">
    <property type="component" value="Chromosome"/>
</dbReference>
<dbReference type="OrthoDB" id="7409402at2"/>
<protein>
    <recommendedName>
        <fullName evidence="1">Short chain dehydrogenase-like proteobacteria domain-containing protein</fullName>
    </recommendedName>
</protein>
<accession>A0A5B8S0M3</accession>
<evidence type="ECO:0000259" key="1">
    <source>
        <dbReference type="Pfam" id="PF21777"/>
    </source>
</evidence>